<keyword evidence="3" id="KW-1185">Reference proteome</keyword>
<protein>
    <submittedName>
        <fullName evidence="2">Uncharacterized protein</fullName>
    </submittedName>
</protein>
<proteinExistence type="predicted"/>
<dbReference type="Proteomes" id="UP001482620">
    <property type="component" value="Unassembled WGS sequence"/>
</dbReference>
<evidence type="ECO:0000313" key="3">
    <source>
        <dbReference type="Proteomes" id="UP001482620"/>
    </source>
</evidence>
<evidence type="ECO:0000313" key="2">
    <source>
        <dbReference type="EMBL" id="MEQ2253549.1"/>
    </source>
</evidence>
<evidence type="ECO:0000256" key="1">
    <source>
        <dbReference type="SAM" id="MobiDB-lite"/>
    </source>
</evidence>
<feature type="region of interest" description="Disordered" evidence="1">
    <location>
        <begin position="89"/>
        <end position="121"/>
    </location>
</feature>
<dbReference type="EMBL" id="JAHRIQ010098345">
    <property type="protein sequence ID" value="MEQ2253549.1"/>
    <property type="molecule type" value="Genomic_DNA"/>
</dbReference>
<accession>A0ABV0V882</accession>
<feature type="compositionally biased region" description="Polar residues" evidence="1">
    <location>
        <begin position="30"/>
        <end position="42"/>
    </location>
</feature>
<reference evidence="2 3" key="1">
    <citation type="submission" date="2021-06" db="EMBL/GenBank/DDBJ databases">
        <authorList>
            <person name="Palmer J.M."/>
        </authorList>
    </citation>
    <scope>NUCLEOTIDE SEQUENCE [LARGE SCALE GENOMIC DNA]</scope>
    <source>
        <strain evidence="3">if_2019</strain>
        <tissue evidence="2">Muscle</tissue>
    </source>
</reference>
<name>A0ABV0V882_9TELE</name>
<gene>
    <name evidence="2" type="ORF">ILYODFUR_033382</name>
</gene>
<organism evidence="2 3">
    <name type="scientific">Ilyodon furcidens</name>
    <name type="common">goldbreast splitfin</name>
    <dbReference type="NCBI Taxonomy" id="33524"/>
    <lineage>
        <taxon>Eukaryota</taxon>
        <taxon>Metazoa</taxon>
        <taxon>Chordata</taxon>
        <taxon>Craniata</taxon>
        <taxon>Vertebrata</taxon>
        <taxon>Euteleostomi</taxon>
        <taxon>Actinopterygii</taxon>
        <taxon>Neopterygii</taxon>
        <taxon>Teleostei</taxon>
        <taxon>Neoteleostei</taxon>
        <taxon>Acanthomorphata</taxon>
        <taxon>Ovalentaria</taxon>
        <taxon>Atherinomorphae</taxon>
        <taxon>Cyprinodontiformes</taxon>
        <taxon>Goodeidae</taxon>
        <taxon>Ilyodon</taxon>
    </lineage>
</organism>
<sequence length="141" mass="15791">MILCFFNNTNDINIAEKNVTIFSYSYPSALSGTGSRGQQTQESRPDVPLPIKVMNRTGDKGQPCRSPTCTGYRSDLVPAMRTKLLLRSYRDRMAPSKGPPIPYSWSTPHRGPRETQSNAFSRSTKHLWTGWANSHEPSSTL</sequence>
<feature type="region of interest" description="Disordered" evidence="1">
    <location>
        <begin position="30"/>
        <end position="69"/>
    </location>
</feature>
<comment type="caution">
    <text evidence="2">The sequence shown here is derived from an EMBL/GenBank/DDBJ whole genome shotgun (WGS) entry which is preliminary data.</text>
</comment>